<sequence length="211" mass="23978">MARFFYRYLPKKALNEAEQALQEAKQLMQLPSKNYDHNQVQSLLHLIDERAAAFRRQIERFKKPSHQQPYINSFYAFAKTLKDYFETPGMTDPLSRYHNSGLYCYVGENPDLSYSFADTASSAFFYGGLGLLVLSLFLIPVNLPAALITLGVALSFLFPSAYYSFCITRPNEAAVFKKEEELFNAAIAVATGTPSRSANEEFELEEHLKVQ</sequence>
<name>A0A0W0WBU1_9GAMM</name>
<reference evidence="2 3" key="1">
    <citation type="submission" date="2015-11" db="EMBL/GenBank/DDBJ databases">
        <title>Genomic analysis of 38 Legionella species identifies large and diverse effector repertoires.</title>
        <authorList>
            <person name="Burstein D."/>
            <person name="Amaro F."/>
            <person name="Zusman T."/>
            <person name="Lifshitz Z."/>
            <person name="Cohen O."/>
            <person name="Gilbert J.A."/>
            <person name="Pupko T."/>
            <person name="Shuman H.A."/>
            <person name="Segal G."/>
        </authorList>
    </citation>
    <scope>NUCLEOTIDE SEQUENCE [LARGE SCALE GENOMIC DNA]</scope>
    <source>
        <strain evidence="2 3">PX-1-G2-E2</strain>
    </source>
</reference>
<comment type="caution">
    <text evidence="2">The sequence shown here is derived from an EMBL/GenBank/DDBJ whole genome shotgun (WGS) entry which is preliminary data.</text>
</comment>
<gene>
    <name evidence="2" type="ORF">Lmac_0759</name>
</gene>
<accession>A0A0W0WBU1</accession>
<proteinExistence type="predicted"/>
<dbReference type="PATRIC" id="fig|466.6.peg.813"/>
<dbReference type="Proteomes" id="UP000054908">
    <property type="component" value="Unassembled WGS sequence"/>
</dbReference>
<feature type="transmembrane region" description="Helical" evidence="1">
    <location>
        <begin position="147"/>
        <end position="168"/>
    </location>
</feature>
<protein>
    <recommendedName>
        <fullName evidence="4">23, 7 kDa protein</fullName>
    </recommendedName>
</protein>
<feature type="transmembrane region" description="Helical" evidence="1">
    <location>
        <begin position="123"/>
        <end position="141"/>
    </location>
</feature>
<dbReference type="EMBL" id="LNYL01000021">
    <property type="protein sequence ID" value="KTD29815.1"/>
    <property type="molecule type" value="Genomic_DNA"/>
</dbReference>
<keyword evidence="1" id="KW-1133">Transmembrane helix</keyword>
<evidence type="ECO:0000313" key="3">
    <source>
        <dbReference type="Proteomes" id="UP000054908"/>
    </source>
</evidence>
<keyword evidence="1" id="KW-0472">Membrane</keyword>
<dbReference type="OrthoDB" id="5650883at2"/>
<organism evidence="2 3">
    <name type="scientific">Legionella maceachernii</name>
    <dbReference type="NCBI Taxonomy" id="466"/>
    <lineage>
        <taxon>Bacteria</taxon>
        <taxon>Pseudomonadati</taxon>
        <taxon>Pseudomonadota</taxon>
        <taxon>Gammaproteobacteria</taxon>
        <taxon>Legionellales</taxon>
        <taxon>Legionellaceae</taxon>
        <taxon>Legionella</taxon>
    </lineage>
</organism>
<evidence type="ECO:0000313" key="2">
    <source>
        <dbReference type="EMBL" id="KTD29815.1"/>
    </source>
</evidence>
<evidence type="ECO:0000256" key="1">
    <source>
        <dbReference type="SAM" id="Phobius"/>
    </source>
</evidence>
<keyword evidence="3" id="KW-1185">Reference proteome</keyword>
<dbReference type="AlphaFoldDB" id="A0A0W0WBU1"/>
<dbReference type="RefSeq" id="WP_058451575.1">
    <property type="nucleotide sequence ID" value="NZ_CAAAIB010000005.1"/>
</dbReference>
<evidence type="ECO:0008006" key="4">
    <source>
        <dbReference type="Google" id="ProtNLM"/>
    </source>
</evidence>
<keyword evidence="1" id="KW-0812">Transmembrane</keyword>